<dbReference type="EMBL" id="CP071491">
    <property type="protein sequence ID" value="QSX17510.1"/>
    <property type="molecule type" value="Genomic_DNA"/>
</dbReference>
<proteinExistence type="predicted"/>
<dbReference type="InterPro" id="IPR006521">
    <property type="entry name" value="Tail_protein_I"/>
</dbReference>
<organism evidence="1 3">
    <name type="scientific">Glaesserella parasuis</name>
    <name type="common">Haemophilus parasuis</name>
    <dbReference type="NCBI Taxonomy" id="738"/>
    <lineage>
        <taxon>Bacteria</taxon>
        <taxon>Pseudomonadati</taxon>
        <taxon>Pseudomonadota</taxon>
        <taxon>Gammaproteobacteria</taxon>
        <taxon>Pasteurellales</taxon>
        <taxon>Pasteurellaceae</taxon>
        <taxon>Glaesserella</taxon>
    </lineage>
</organism>
<accession>A0A1T0ADV2</accession>
<evidence type="ECO:0000313" key="2">
    <source>
        <dbReference type="EMBL" id="QSX17510.1"/>
    </source>
</evidence>
<dbReference type="EMBL" id="JAODIR010000016">
    <property type="protein sequence ID" value="MDD2167853.1"/>
    <property type="molecule type" value="Genomic_DNA"/>
</dbReference>
<dbReference type="AlphaFoldDB" id="A0A1T0ADV2"/>
<dbReference type="Proteomes" id="UP000662736">
    <property type="component" value="Chromosome"/>
</dbReference>
<reference evidence="1" key="2">
    <citation type="submission" date="2022-09" db="EMBL/GenBank/DDBJ databases">
        <title>Molecular characterization of Glaesserella parasuis strains circulating in commercial swine farms using whole-genome sequencing.</title>
        <authorList>
            <person name="Mugabi R."/>
            <person name="Clavijo M."/>
            <person name="Li G."/>
        </authorList>
    </citation>
    <scope>NUCLEOTIDE SEQUENCE</scope>
    <source>
        <strain evidence="1">0435-53</strain>
    </source>
</reference>
<sequence length="188" mass="21460">MAKLVYPDIIVNDPKYVALANLSNQLDHLNHAKIMTTIVELLGDEFIPLLAEKWSVTGYDGEFVAEDNDSKQALIRNAIELHRRKGTPKAIRDVLRSLGFGEIEIDEGLKDRIYENSNVVNIPANERWAHYAIRLREPVTNDQATNIRKIMRNFAPARCVLAVLDYKAVPLRYNKKARYNGKYNHGSN</sequence>
<dbReference type="Proteomes" id="UP001148834">
    <property type="component" value="Unassembled WGS sequence"/>
</dbReference>
<evidence type="ECO:0000313" key="1">
    <source>
        <dbReference type="EMBL" id="MDD2167853.1"/>
    </source>
</evidence>
<evidence type="ECO:0000313" key="3">
    <source>
        <dbReference type="Proteomes" id="UP001148834"/>
    </source>
</evidence>
<reference evidence="2" key="1">
    <citation type="submission" date="2021-03" db="EMBL/GenBank/DDBJ databases">
        <title>Characterization of a novel Integrative Conjugative Element in Glaesserella parasuis.</title>
        <authorList>
            <person name="Hu G."/>
            <person name="Sun H."/>
        </authorList>
    </citation>
    <scope>NUCLEOTIDE SEQUENCE</scope>
    <source>
        <strain evidence="2">GHP1807</strain>
    </source>
</reference>
<dbReference type="Pfam" id="PF09684">
    <property type="entry name" value="Tail_P2_I"/>
    <property type="match status" value="1"/>
</dbReference>
<dbReference type="RefSeq" id="WP_035493216.1">
    <property type="nucleotide sequence ID" value="NZ_CBCRUP010000014.1"/>
</dbReference>
<protein>
    <submittedName>
        <fullName evidence="1">Phage tail protein</fullName>
    </submittedName>
</protein>
<gene>
    <name evidence="2" type="ORF">J1G54_02875</name>
    <name evidence="1" type="ORF">N5925_04365</name>
</gene>
<name>A0A1T0ADV2_GLAPU</name>